<dbReference type="PANTHER" id="PTHR43280">
    <property type="entry name" value="ARAC-FAMILY TRANSCRIPTIONAL REGULATOR"/>
    <property type="match status" value="1"/>
</dbReference>
<evidence type="ECO:0000256" key="7">
    <source>
        <dbReference type="ARBA" id="ARBA00023136"/>
    </source>
</evidence>
<evidence type="ECO:0000256" key="4">
    <source>
        <dbReference type="ARBA" id="ARBA00022989"/>
    </source>
</evidence>
<evidence type="ECO:0000256" key="8">
    <source>
        <dbReference type="ARBA" id="ARBA00023163"/>
    </source>
</evidence>
<keyword evidence="7 9" id="KW-0472">Membrane</keyword>
<evidence type="ECO:0000256" key="6">
    <source>
        <dbReference type="ARBA" id="ARBA00023125"/>
    </source>
</evidence>
<keyword evidence="5" id="KW-0805">Transcription regulation</keyword>
<dbReference type="Gene3D" id="3.30.450.20">
    <property type="entry name" value="PAS domain"/>
    <property type="match status" value="1"/>
</dbReference>
<feature type="domain" description="HTH araC/xylS-type" evidence="10">
    <location>
        <begin position="670"/>
        <end position="767"/>
    </location>
</feature>
<gene>
    <name evidence="11" type="ORF">DLM86_22920</name>
</gene>
<dbReference type="GO" id="GO:0043565">
    <property type="term" value="F:sequence-specific DNA binding"/>
    <property type="evidence" value="ECO:0007669"/>
    <property type="project" value="InterPro"/>
</dbReference>
<dbReference type="Pfam" id="PF12833">
    <property type="entry name" value="HTH_18"/>
    <property type="match status" value="1"/>
</dbReference>
<keyword evidence="12" id="KW-1185">Reference proteome</keyword>
<keyword evidence="8" id="KW-0804">Transcription</keyword>
<dbReference type="SUPFAM" id="SSF46689">
    <property type="entry name" value="Homeodomain-like"/>
    <property type="match status" value="2"/>
</dbReference>
<keyword evidence="2" id="KW-1003">Cell membrane</keyword>
<accession>A0A2V5KLS5</accession>
<dbReference type="PROSITE" id="PS01124">
    <property type="entry name" value="HTH_ARAC_FAMILY_2"/>
    <property type="match status" value="1"/>
</dbReference>
<dbReference type="PROSITE" id="PS51257">
    <property type="entry name" value="PROKAR_LIPOPROTEIN"/>
    <property type="match status" value="1"/>
</dbReference>
<dbReference type="InterPro" id="IPR041522">
    <property type="entry name" value="CdaR_GGDEF"/>
</dbReference>
<dbReference type="Pfam" id="PF02743">
    <property type="entry name" value="dCache_1"/>
    <property type="match status" value="1"/>
</dbReference>
<dbReference type="Proteomes" id="UP000247476">
    <property type="component" value="Unassembled WGS sequence"/>
</dbReference>
<protein>
    <recommendedName>
        <fullName evidence="10">HTH araC/xylS-type domain-containing protein</fullName>
    </recommendedName>
</protein>
<feature type="transmembrane region" description="Helical" evidence="9">
    <location>
        <begin position="12"/>
        <end position="36"/>
    </location>
</feature>
<proteinExistence type="predicted"/>
<evidence type="ECO:0000259" key="10">
    <source>
        <dbReference type="PROSITE" id="PS01124"/>
    </source>
</evidence>
<dbReference type="EMBL" id="QJVJ01000011">
    <property type="protein sequence ID" value="PYI51777.1"/>
    <property type="molecule type" value="Genomic_DNA"/>
</dbReference>
<dbReference type="CDD" id="cd18774">
    <property type="entry name" value="PDC2_HK_sensor"/>
    <property type="match status" value="1"/>
</dbReference>
<evidence type="ECO:0000256" key="9">
    <source>
        <dbReference type="SAM" id="Phobius"/>
    </source>
</evidence>
<evidence type="ECO:0000256" key="1">
    <source>
        <dbReference type="ARBA" id="ARBA00004651"/>
    </source>
</evidence>
<keyword evidence="4 9" id="KW-1133">Transmembrane helix</keyword>
<comment type="subcellular location">
    <subcellularLocation>
        <location evidence="1">Cell membrane</location>
        <topology evidence="1">Multi-pass membrane protein</topology>
    </subcellularLocation>
</comment>
<comment type="caution">
    <text evidence="11">The sequence shown here is derived from an EMBL/GenBank/DDBJ whole genome shotgun (WGS) entry which is preliminary data.</text>
</comment>
<reference evidence="11 12" key="1">
    <citation type="submission" date="2018-05" db="EMBL/GenBank/DDBJ databases">
        <title>Paenibacillus flagellatus sp. nov., isolated from selenium mineral soil.</title>
        <authorList>
            <person name="Dai X."/>
        </authorList>
    </citation>
    <scope>NUCLEOTIDE SEQUENCE [LARGE SCALE GENOMIC DNA]</scope>
    <source>
        <strain evidence="11 12">DXL2</strain>
    </source>
</reference>
<keyword evidence="3 9" id="KW-0812">Transmembrane</keyword>
<dbReference type="InterPro" id="IPR033479">
    <property type="entry name" value="dCache_1"/>
</dbReference>
<dbReference type="SMART" id="SM00342">
    <property type="entry name" value="HTH_ARAC"/>
    <property type="match status" value="1"/>
</dbReference>
<dbReference type="PANTHER" id="PTHR43280:SF28">
    <property type="entry name" value="HTH-TYPE TRANSCRIPTIONAL ACTIVATOR RHAS"/>
    <property type="match status" value="1"/>
</dbReference>
<dbReference type="GO" id="GO:0003700">
    <property type="term" value="F:DNA-binding transcription factor activity"/>
    <property type="evidence" value="ECO:0007669"/>
    <property type="project" value="InterPro"/>
</dbReference>
<sequence length="773" mass="85961">MVKNTGFRKGTFYWNNLVLVLVAACLPALLIGIGVYNLGGGQIVRKLNEAHQTQLNQSIQRVDETLSRLELFAAQLAFHPDFDESLNERNFSEQFQMTRDLFRSLSLMKEGNPLVFDVSLYLEDSGRLISDHWGVRTIANDADRESFRRLLGTKGKIAWTDELNSLTPGETPYKGVVTKLYAKGDETPFGAFFIYIRPSEFDQLIRRLASGGGTAFLTDRDGRIVAADDSGSAALQEALVRRMTPASASSNTFVSDWEGSRYSVSYGQLSRFGNDWTYVSATPLTNITAPVSAMSRMIVAVGGFGLALALLLSWFASKRIYNPIRKLVGLFHSTPAKESGDRGLNEIAFIERQWKRHLDENEALQGRLRLSLPSLREAFLMQYLQGRFVALSEREIVEKLRQYDWRIEGKRFAVMAAVLYGREEPERKYTSRDAQLIDYAATNIIQELCRTASVHAQAINFQNSTIGVMLVLDPAEPAAEARRALLGLAENVADTVSGLLKVGAAVAVGKTTDKALELPELMDEAAKALRLRDPNVAADVLDVDDIMPALGQPVEFPLELERDVIQAMRMGLGEEASAGVREFVEAIRRSGGTQMHVQQGMLKLLGSAYDAMLRSGVNPDVVYGGAHLYEELMGIRQPEEMARWFSASVVGPFVGSVASAIDPETRSIVDRVAEQLRLELASDVSLDLYADRFGISPFKLSRAFKQVTGVNFIDYLTGLRIEKCKELLVTTDMKINDIAESLQYQPSYLIRLFKKSTEMTPGQFREKHTRVVG</sequence>
<dbReference type="GO" id="GO:0005886">
    <property type="term" value="C:plasma membrane"/>
    <property type="evidence" value="ECO:0007669"/>
    <property type="project" value="UniProtKB-SubCell"/>
</dbReference>
<dbReference type="Gene3D" id="1.10.10.60">
    <property type="entry name" value="Homeodomain-like"/>
    <property type="match status" value="2"/>
</dbReference>
<evidence type="ECO:0000256" key="2">
    <source>
        <dbReference type="ARBA" id="ARBA00022475"/>
    </source>
</evidence>
<dbReference type="InterPro" id="IPR009057">
    <property type="entry name" value="Homeodomain-like_sf"/>
</dbReference>
<evidence type="ECO:0000313" key="12">
    <source>
        <dbReference type="Proteomes" id="UP000247476"/>
    </source>
</evidence>
<keyword evidence="6" id="KW-0238">DNA-binding</keyword>
<dbReference type="AlphaFoldDB" id="A0A2V5KLS5"/>
<evidence type="ECO:0000256" key="3">
    <source>
        <dbReference type="ARBA" id="ARBA00022692"/>
    </source>
</evidence>
<evidence type="ECO:0000256" key="5">
    <source>
        <dbReference type="ARBA" id="ARBA00023015"/>
    </source>
</evidence>
<name>A0A2V5KLS5_9BACL</name>
<evidence type="ECO:0000313" key="11">
    <source>
        <dbReference type="EMBL" id="PYI51777.1"/>
    </source>
</evidence>
<dbReference type="InterPro" id="IPR018060">
    <property type="entry name" value="HTH_AraC"/>
</dbReference>
<organism evidence="11 12">
    <name type="scientific">Paenibacillus flagellatus</name>
    <dbReference type="NCBI Taxonomy" id="2211139"/>
    <lineage>
        <taxon>Bacteria</taxon>
        <taxon>Bacillati</taxon>
        <taxon>Bacillota</taxon>
        <taxon>Bacilli</taxon>
        <taxon>Bacillales</taxon>
        <taxon>Paenibacillaceae</taxon>
        <taxon>Paenibacillus</taxon>
    </lineage>
</organism>
<dbReference type="Pfam" id="PF17853">
    <property type="entry name" value="GGDEF_2"/>
    <property type="match status" value="1"/>
</dbReference>